<evidence type="ECO:0000256" key="3">
    <source>
        <dbReference type="ARBA" id="ARBA00012720"/>
    </source>
</evidence>
<evidence type="ECO:0000256" key="10">
    <source>
        <dbReference type="ARBA" id="ARBA00023295"/>
    </source>
</evidence>
<dbReference type="EC" id="4.2.99.18" evidence="3"/>
<dbReference type="InterPro" id="IPR012904">
    <property type="entry name" value="OGG_N"/>
</dbReference>
<dbReference type="SUPFAM" id="SSF48150">
    <property type="entry name" value="DNA-glycosylase"/>
    <property type="match status" value="1"/>
</dbReference>
<feature type="domain" description="HhH-GPD" evidence="15">
    <location>
        <begin position="129"/>
        <end position="307"/>
    </location>
</feature>
<evidence type="ECO:0000256" key="12">
    <source>
        <dbReference type="ARBA" id="ARBA00044632"/>
    </source>
</evidence>
<sequence length="352" mass="39656">MEWQSLPVPLSQLRLALVLPSGQSFRWRAAGNQFSFCLHDRVVVVRQDAEKLYYRTILPDPQPSPLELPLRTAETTLWINDYFHLGVDLAALYTEWQKRDQFFASISTRFSGIRILRQDPFENLISFICSSNNNITRITKMVNALCTNFAPRLLSEDGVDYHPFPTPQALASPSVEKTLRDLGFGYRAKFIQKTAQMLVETHGDDAQKFLAGLRTTPTDVAREELLKFMGVGRKVADCVLLMSLDKNEVVPVDTHVYQVAVKHYGLKGSSSKPNMTPKLYADINTRLASIWGEWAGWAQSVLFASDLKAFSSYDASANAAETLPTPPPTPALKRKNDSDEVESTPSRRRKRT</sequence>
<evidence type="ECO:0000256" key="9">
    <source>
        <dbReference type="ARBA" id="ARBA00023268"/>
    </source>
</evidence>
<evidence type="ECO:0000256" key="2">
    <source>
        <dbReference type="ARBA" id="ARBA00010679"/>
    </source>
</evidence>
<evidence type="ECO:0000256" key="5">
    <source>
        <dbReference type="ARBA" id="ARBA00022801"/>
    </source>
</evidence>
<dbReference type="SUPFAM" id="SSF55945">
    <property type="entry name" value="TATA-box binding protein-like"/>
    <property type="match status" value="1"/>
</dbReference>
<dbReference type="FunFam" id="1.10.1670.10:FF:000005">
    <property type="entry name" value="N-glycosylase/DNA lyase OGG1"/>
    <property type="match status" value="1"/>
</dbReference>
<dbReference type="SMART" id="SM00478">
    <property type="entry name" value="ENDO3c"/>
    <property type="match status" value="1"/>
</dbReference>
<keyword evidence="7 16" id="KW-0456">Lyase</keyword>
<feature type="region of interest" description="Disordered" evidence="14">
    <location>
        <begin position="318"/>
        <end position="352"/>
    </location>
</feature>
<evidence type="ECO:0000259" key="15">
    <source>
        <dbReference type="SMART" id="SM00478"/>
    </source>
</evidence>
<evidence type="ECO:0000256" key="6">
    <source>
        <dbReference type="ARBA" id="ARBA00023204"/>
    </source>
</evidence>
<comment type="similarity">
    <text evidence="2">Belongs to the type-1 OGG1 family.</text>
</comment>
<evidence type="ECO:0000313" key="16">
    <source>
        <dbReference type="EMBL" id="KAF7294858.1"/>
    </source>
</evidence>
<comment type="function">
    <text evidence="11">DNA repair enzyme that incises DNA at 8-oxoG residues. Excises 7,8-dihydro-8-oxoguanine and 2,6-diamino-4-hydroxy-5-N-methylformamidopyrimidine (FAPY) from damaged DNA. Has a beta-lyase activity that nicks DNA 3' to the lesion.</text>
</comment>
<comment type="subcellular location">
    <subcellularLocation>
        <location evidence="1">Nucleus</location>
    </subcellularLocation>
</comment>
<gene>
    <name evidence="16" type="ORF">MIND_01023700</name>
</gene>
<evidence type="ECO:0000256" key="13">
    <source>
        <dbReference type="ARBA" id="ARBA00073127"/>
    </source>
</evidence>
<keyword evidence="4" id="KW-0227">DNA damage</keyword>
<dbReference type="GO" id="GO:0140078">
    <property type="term" value="F:class I DNA-(apurinic or apyrimidinic site) endonuclease activity"/>
    <property type="evidence" value="ECO:0007669"/>
    <property type="project" value="UniProtKB-EC"/>
</dbReference>
<dbReference type="InterPro" id="IPR011257">
    <property type="entry name" value="DNA_glycosylase"/>
</dbReference>
<accession>A0A8H6VYG4</accession>
<dbReference type="GO" id="GO:0006289">
    <property type="term" value="P:nucleotide-excision repair"/>
    <property type="evidence" value="ECO:0007669"/>
    <property type="project" value="InterPro"/>
</dbReference>
<proteinExistence type="inferred from homology"/>
<evidence type="ECO:0000256" key="4">
    <source>
        <dbReference type="ARBA" id="ARBA00022763"/>
    </source>
</evidence>
<dbReference type="Pfam" id="PF07934">
    <property type="entry name" value="OGG_N"/>
    <property type="match status" value="1"/>
</dbReference>
<keyword evidence="6" id="KW-0234">DNA repair</keyword>
<reference evidence="16" key="1">
    <citation type="submission" date="2020-05" db="EMBL/GenBank/DDBJ databases">
        <title>Mycena genomes resolve the evolution of fungal bioluminescence.</title>
        <authorList>
            <person name="Tsai I.J."/>
        </authorList>
    </citation>
    <scope>NUCLEOTIDE SEQUENCE</scope>
    <source>
        <strain evidence="16">171206Taipei</strain>
    </source>
</reference>
<keyword evidence="8" id="KW-0539">Nucleus</keyword>
<evidence type="ECO:0000313" key="17">
    <source>
        <dbReference type="Proteomes" id="UP000636479"/>
    </source>
</evidence>
<dbReference type="PANTHER" id="PTHR10242:SF2">
    <property type="entry name" value="N-GLYCOSYLASE_DNA LYASE"/>
    <property type="match status" value="1"/>
</dbReference>
<dbReference type="GO" id="GO:0006285">
    <property type="term" value="P:base-excision repair, AP site formation"/>
    <property type="evidence" value="ECO:0007669"/>
    <property type="project" value="TreeGrafter"/>
</dbReference>
<organism evidence="16 17">
    <name type="scientific">Mycena indigotica</name>
    <dbReference type="NCBI Taxonomy" id="2126181"/>
    <lineage>
        <taxon>Eukaryota</taxon>
        <taxon>Fungi</taxon>
        <taxon>Dikarya</taxon>
        <taxon>Basidiomycota</taxon>
        <taxon>Agaricomycotina</taxon>
        <taxon>Agaricomycetes</taxon>
        <taxon>Agaricomycetidae</taxon>
        <taxon>Agaricales</taxon>
        <taxon>Marasmiineae</taxon>
        <taxon>Mycenaceae</taxon>
        <taxon>Mycena</taxon>
    </lineage>
</organism>
<dbReference type="Proteomes" id="UP000636479">
    <property type="component" value="Unassembled WGS sequence"/>
</dbReference>
<dbReference type="Gene3D" id="1.10.340.30">
    <property type="entry name" value="Hypothetical protein, domain 2"/>
    <property type="match status" value="1"/>
</dbReference>
<dbReference type="EMBL" id="JACAZF010000009">
    <property type="protein sequence ID" value="KAF7294858.1"/>
    <property type="molecule type" value="Genomic_DNA"/>
</dbReference>
<dbReference type="GO" id="GO:0005634">
    <property type="term" value="C:nucleus"/>
    <property type="evidence" value="ECO:0007669"/>
    <property type="project" value="UniProtKB-SubCell"/>
</dbReference>
<evidence type="ECO:0000256" key="14">
    <source>
        <dbReference type="SAM" id="MobiDB-lite"/>
    </source>
</evidence>
<dbReference type="GO" id="GO:0003684">
    <property type="term" value="F:damaged DNA binding"/>
    <property type="evidence" value="ECO:0007669"/>
    <property type="project" value="InterPro"/>
</dbReference>
<evidence type="ECO:0000256" key="11">
    <source>
        <dbReference type="ARBA" id="ARBA00025652"/>
    </source>
</evidence>
<dbReference type="GeneID" id="59349343"/>
<dbReference type="Gene3D" id="1.10.1670.10">
    <property type="entry name" value="Helix-hairpin-Helix base-excision DNA repair enzymes (C-terminal)"/>
    <property type="match status" value="1"/>
</dbReference>
<keyword evidence="5" id="KW-0378">Hydrolase</keyword>
<dbReference type="PANTHER" id="PTHR10242">
    <property type="entry name" value="8-OXOGUANINE DNA GLYCOSYLASE"/>
    <property type="match status" value="1"/>
</dbReference>
<dbReference type="Gene3D" id="3.30.310.40">
    <property type="match status" value="1"/>
</dbReference>
<dbReference type="GO" id="GO:0034039">
    <property type="term" value="F:8-oxo-7,8-dihydroguanine DNA N-glycosylase activity"/>
    <property type="evidence" value="ECO:0007669"/>
    <property type="project" value="TreeGrafter"/>
</dbReference>
<evidence type="ECO:0000256" key="8">
    <source>
        <dbReference type="ARBA" id="ARBA00023242"/>
    </source>
</evidence>
<keyword evidence="9" id="KW-0511">Multifunctional enzyme</keyword>
<dbReference type="InterPro" id="IPR023170">
    <property type="entry name" value="HhH_base_excis_C"/>
</dbReference>
<comment type="catalytic activity">
    <reaction evidence="12">
        <text>2'-deoxyribonucleotide-(2'-deoxyribose 5'-phosphate)-2'-deoxyribonucleotide-DNA = a 3'-end 2'-deoxyribonucleotide-(2,3-dehydro-2,3-deoxyribose 5'-phosphate)-DNA + a 5'-end 5'-phospho-2'-deoxyribonucleoside-DNA + H(+)</text>
        <dbReference type="Rhea" id="RHEA:66592"/>
        <dbReference type="Rhea" id="RHEA-COMP:13180"/>
        <dbReference type="Rhea" id="RHEA-COMP:16897"/>
        <dbReference type="Rhea" id="RHEA-COMP:17067"/>
        <dbReference type="ChEBI" id="CHEBI:15378"/>
        <dbReference type="ChEBI" id="CHEBI:136412"/>
        <dbReference type="ChEBI" id="CHEBI:157695"/>
        <dbReference type="ChEBI" id="CHEBI:167181"/>
        <dbReference type="EC" id="4.2.99.18"/>
    </reaction>
</comment>
<protein>
    <recommendedName>
        <fullName evidence="13">N-glycosylase/DNA lyase</fullName>
        <ecNumber evidence="3">4.2.99.18</ecNumber>
    </recommendedName>
</protein>
<dbReference type="AlphaFoldDB" id="A0A8H6VYG4"/>
<dbReference type="InterPro" id="IPR052054">
    <property type="entry name" value="Oxidative_DNA_repair_enzyme"/>
</dbReference>
<dbReference type="OrthoDB" id="238681at2759"/>
<dbReference type="Pfam" id="PF00730">
    <property type="entry name" value="HhH-GPD"/>
    <property type="match status" value="1"/>
</dbReference>
<evidence type="ECO:0000256" key="7">
    <source>
        <dbReference type="ARBA" id="ARBA00023239"/>
    </source>
</evidence>
<dbReference type="RefSeq" id="XP_037216221.1">
    <property type="nucleotide sequence ID" value="XM_037366827.1"/>
</dbReference>
<evidence type="ECO:0000256" key="1">
    <source>
        <dbReference type="ARBA" id="ARBA00004123"/>
    </source>
</evidence>
<comment type="caution">
    <text evidence="16">The sequence shown here is derived from an EMBL/GenBank/DDBJ whole genome shotgun (WGS) entry which is preliminary data.</text>
</comment>
<keyword evidence="10" id="KW-0326">Glycosidase</keyword>
<name>A0A8H6VYG4_9AGAR</name>
<dbReference type="InterPro" id="IPR003265">
    <property type="entry name" value="HhH-GPD_domain"/>
</dbReference>
<dbReference type="CDD" id="cd00056">
    <property type="entry name" value="ENDO3c"/>
    <property type="match status" value="1"/>
</dbReference>
<dbReference type="FunFam" id="1.10.340.30:FF:000006">
    <property type="entry name" value="N-glycosylase/DNA lyase isoform X2"/>
    <property type="match status" value="1"/>
</dbReference>
<keyword evidence="17" id="KW-1185">Reference proteome</keyword>